<dbReference type="PROSITE" id="PS51819">
    <property type="entry name" value="VOC"/>
    <property type="match status" value="2"/>
</dbReference>
<accession>A0A934K7G4</accession>
<dbReference type="GO" id="GO:0051213">
    <property type="term" value="F:dioxygenase activity"/>
    <property type="evidence" value="ECO:0007669"/>
    <property type="project" value="UniProtKB-KW"/>
</dbReference>
<dbReference type="InterPro" id="IPR029068">
    <property type="entry name" value="Glyas_Bleomycin-R_OHBP_Dase"/>
</dbReference>
<keyword evidence="3" id="KW-1185">Reference proteome</keyword>
<proteinExistence type="predicted"/>
<feature type="domain" description="VOC" evidence="1">
    <location>
        <begin position="18"/>
        <end position="144"/>
    </location>
</feature>
<keyword evidence="2" id="KW-0560">Oxidoreductase</keyword>
<dbReference type="Pfam" id="PF00903">
    <property type="entry name" value="Glyoxalase"/>
    <property type="match status" value="2"/>
</dbReference>
<dbReference type="InterPro" id="IPR037523">
    <property type="entry name" value="VOC_core"/>
</dbReference>
<dbReference type="InterPro" id="IPR004360">
    <property type="entry name" value="Glyas_Fos-R_dOase_dom"/>
</dbReference>
<reference evidence="2" key="1">
    <citation type="submission" date="2020-10" db="EMBL/GenBank/DDBJ databases">
        <title>Ca. Dormibacterota MAGs.</title>
        <authorList>
            <person name="Montgomery K."/>
        </authorList>
    </citation>
    <scope>NUCLEOTIDE SEQUENCE [LARGE SCALE GENOMIC DNA]</scope>
    <source>
        <strain evidence="2">SC8812_S17_10</strain>
    </source>
</reference>
<dbReference type="PANTHER" id="PTHR36110:SF4">
    <property type="entry name" value="RING-CLEAVING DIOXYGENASE MHQA-RELATED"/>
    <property type="match status" value="1"/>
</dbReference>
<dbReference type="AlphaFoldDB" id="A0A934K7G4"/>
<comment type="caution">
    <text evidence="2">The sequence shown here is derived from an EMBL/GenBank/DDBJ whole genome shotgun (WGS) entry which is preliminary data.</text>
</comment>
<keyword evidence="2" id="KW-0223">Dioxygenase</keyword>
<organism evidence="2 3">
    <name type="scientific">Candidatus Nephthysia bennettiae</name>
    <dbReference type="NCBI Taxonomy" id="3127016"/>
    <lineage>
        <taxon>Bacteria</taxon>
        <taxon>Bacillati</taxon>
        <taxon>Candidatus Dormiibacterota</taxon>
        <taxon>Candidatus Dormibacteria</taxon>
        <taxon>Candidatus Dormibacterales</taxon>
        <taxon>Candidatus Dormibacteraceae</taxon>
        <taxon>Candidatus Nephthysia</taxon>
    </lineage>
</organism>
<sequence length="328" mass="35607">MSAPPAAEPSSAGPTLPGLHHVTAITGDARGNLDFYTRVLGMRLVKKTVNQDDVSAYHLFYADAVGSPGTDLTFFDWPYSPANRPGVGTIGPVALRVGDERALEWWQQAFDTAGVRHGEIESVRGRSRLRFEDPEGQRLELVDDGGAPGGRPWESSAAPTWAQVKGLHGVTIAEARLDPTRRFLEDLLGFRQVGERALEDGDTEHAFESGEGGPGTEIRLVIPRRADRGHPGRGGVHHVAFRAPDAAAQDSWRSRLEESGVGVTPIIDRFYFRSIYFREPGGALFEIATDGPGFAADEPEEMLGSHLALPPFLEGQRERIEAGLVPLS</sequence>
<dbReference type="SUPFAM" id="SSF54593">
    <property type="entry name" value="Glyoxalase/Bleomycin resistance protein/Dihydroxybiphenyl dioxygenase"/>
    <property type="match status" value="1"/>
</dbReference>
<name>A0A934K7G4_9BACT</name>
<dbReference type="EMBL" id="JAEKNR010000198">
    <property type="protein sequence ID" value="MBJ7600284.1"/>
    <property type="molecule type" value="Genomic_DNA"/>
</dbReference>
<dbReference type="PANTHER" id="PTHR36110">
    <property type="entry name" value="RING-CLEAVING DIOXYGENASE MHQE-RELATED"/>
    <property type="match status" value="1"/>
</dbReference>
<dbReference type="InterPro" id="IPR052537">
    <property type="entry name" value="Extradiol_RC_dioxygenase"/>
</dbReference>
<gene>
    <name evidence="2" type="ORF">JF922_19695</name>
</gene>
<feature type="domain" description="VOC" evidence="1">
    <location>
        <begin position="166"/>
        <end position="290"/>
    </location>
</feature>
<dbReference type="CDD" id="cd08347">
    <property type="entry name" value="PcpA_C_like"/>
    <property type="match status" value="1"/>
</dbReference>
<dbReference type="Gene3D" id="3.10.180.10">
    <property type="entry name" value="2,3-Dihydroxybiphenyl 1,2-Dioxygenase, domain 1"/>
    <property type="match status" value="2"/>
</dbReference>
<evidence type="ECO:0000259" key="1">
    <source>
        <dbReference type="PROSITE" id="PS51819"/>
    </source>
</evidence>
<dbReference type="Proteomes" id="UP000612893">
    <property type="component" value="Unassembled WGS sequence"/>
</dbReference>
<evidence type="ECO:0000313" key="2">
    <source>
        <dbReference type="EMBL" id="MBJ7600284.1"/>
    </source>
</evidence>
<evidence type="ECO:0000313" key="3">
    <source>
        <dbReference type="Proteomes" id="UP000612893"/>
    </source>
</evidence>
<dbReference type="RefSeq" id="WP_338204049.1">
    <property type="nucleotide sequence ID" value="NZ_JAEKNR010000198.1"/>
</dbReference>
<protein>
    <submittedName>
        <fullName evidence="2">Ring-cleaving dioxygenase</fullName>
    </submittedName>
</protein>